<dbReference type="AlphaFoldDB" id="A0A2I0VEV3"/>
<proteinExistence type="predicted"/>
<keyword evidence="4" id="KW-1185">Reference proteome</keyword>
<feature type="compositionally biased region" description="Low complexity" evidence="1">
    <location>
        <begin position="10"/>
        <end position="29"/>
    </location>
</feature>
<keyword evidence="2" id="KW-0472">Membrane</keyword>
<keyword evidence="2" id="KW-0812">Transmembrane</keyword>
<gene>
    <name evidence="3" type="ORF">MA16_Dca028161</name>
</gene>
<dbReference type="Proteomes" id="UP000233837">
    <property type="component" value="Unassembled WGS sequence"/>
</dbReference>
<evidence type="ECO:0000313" key="3">
    <source>
        <dbReference type="EMBL" id="PKU61951.1"/>
    </source>
</evidence>
<evidence type="ECO:0000256" key="1">
    <source>
        <dbReference type="SAM" id="MobiDB-lite"/>
    </source>
</evidence>
<feature type="transmembrane region" description="Helical" evidence="2">
    <location>
        <begin position="97"/>
        <end position="116"/>
    </location>
</feature>
<protein>
    <submittedName>
        <fullName evidence="3">Uncharacterized protein</fullName>
    </submittedName>
</protein>
<evidence type="ECO:0000256" key="2">
    <source>
        <dbReference type="SAM" id="Phobius"/>
    </source>
</evidence>
<dbReference type="EMBL" id="KZ504546">
    <property type="protein sequence ID" value="PKU61951.1"/>
    <property type="molecule type" value="Genomic_DNA"/>
</dbReference>
<evidence type="ECO:0000313" key="4">
    <source>
        <dbReference type="Proteomes" id="UP000233837"/>
    </source>
</evidence>
<feature type="transmembrane region" description="Helical" evidence="2">
    <location>
        <begin position="122"/>
        <end position="139"/>
    </location>
</feature>
<feature type="region of interest" description="Disordered" evidence="1">
    <location>
        <begin position="1"/>
        <end position="43"/>
    </location>
</feature>
<accession>A0A2I0VEV3</accession>
<keyword evidence="2" id="KW-1133">Transmembrane helix</keyword>
<reference evidence="3 4" key="2">
    <citation type="journal article" date="2017" name="Nature">
        <title>The Apostasia genome and the evolution of orchids.</title>
        <authorList>
            <person name="Zhang G.Q."/>
            <person name="Liu K.W."/>
            <person name="Li Z."/>
            <person name="Lohaus R."/>
            <person name="Hsiao Y.Y."/>
            <person name="Niu S.C."/>
            <person name="Wang J.Y."/>
            <person name="Lin Y.C."/>
            <person name="Xu Q."/>
            <person name="Chen L.J."/>
            <person name="Yoshida K."/>
            <person name="Fujiwara S."/>
            <person name="Wang Z.W."/>
            <person name="Zhang Y.Q."/>
            <person name="Mitsuda N."/>
            <person name="Wang M."/>
            <person name="Liu G.H."/>
            <person name="Pecoraro L."/>
            <person name="Huang H.X."/>
            <person name="Xiao X.J."/>
            <person name="Lin M."/>
            <person name="Wu X.Y."/>
            <person name="Wu W.L."/>
            <person name="Chen Y.Y."/>
            <person name="Chang S.B."/>
            <person name="Sakamoto S."/>
            <person name="Ohme-Takagi M."/>
            <person name="Yagi M."/>
            <person name="Zeng S.J."/>
            <person name="Shen C.Y."/>
            <person name="Yeh C.M."/>
            <person name="Luo Y.B."/>
            <person name="Tsai W.C."/>
            <person name="Van de Peer Y."/>
            <person name="Liu Z.J."/>
        </authorList>
    </citation>
    <scope>NUCLEOTIDE SEQUENCE [LARGE SCALE GENOMIC DNA]</scope>
    <source>
        <tissue evidence="3">The whole plant</tissue>
    </source>
</reference>
<organism evidence="3 4">
    <name type="scientific">Dendrobium catenatum</name>
    <dbReference type="NCBI Taxonomy" id="906689"/>
    <lineage>
        <taxon>Eukaryota</taxon>
        <taxon>Viridiplantae</taxon>
        <taxon>Streptophyta</taxon>
        <taxon>Embryophyta</taxon>
        <taxon>Tracheophyta</taxon>
        <taxon>Spermatophyta</taxon>
        <taxon>Magnoliopsida</taxon>
        <taxon>Liliopsida</taxon>
        <taxon>Asparagales</taxon>
        <taxon>Orchidaceae</taxon>
        <taxon>Epidendroideae</taxon>
        <taxon>Malaxideae</taxon>
        <taxon>Dendrobiinae</taxon>
        <taxon>Dendrobium</taxon>
    </lineage>
</organism>
<name>A0A2I0VEV3_9ASPA</name>
<reference evidence="3 4" key="1">
    <citation type="journal article" date="2016" name="Sci. Rep.">
        <title>The Dendrobium catenatum Lindl. genome sequence provides insights into polysaccharide synthase, floral development and adaptive evolution.</title>
        <authorList>
            <person name="Zhang G.Q."/>
            <person name="Xu Q."/>
            <person name="Bian C."/>
            <person name="Tsai W.C."/>
            <person name="Yeh C.M."/>
            <person name="Liu K.W."/>
            <person name="Yoshida K."/>
            <person name="Zhang L.S."/>
            <person name="Chang S.B."/>
            <person name="Chen F."/>
            <person name="Shi Y."/>
            <person name="Su Y.Y."/>
            <person name="Zhang Y.Q."/>
            <person name="Chen L.J."/>
            <person name="Yin Y."/>
            <person name="Lin M."/>
            <person name="Huang H."/>
            <person name="Deng H."/>
            <person name="Wang Z.W."/>
            <person name="Zhu S.L."/>
            <person name="Zhao X."/>
            <person name="Deng C."/>
            <person name="Niu S.C."/>
            <person name="Huang J."/>
            <person name="Wang M."/>
            <person name="Liu G.H."/>
            <person name="Yang H.J."/>
            <person name="Xiao X.J."/>
            <person name="Hsiao Y.Y."/>
            <person name="Wu W.L."/>
            <person name="Chen Y.Y."/>
            <person name="Mitsuda N."/>
            <person name="Ohme-Takagi M."/>
            <person name="Luo Y.B."/>
            <person name="Van de Peer Y."/>
            <person name="Liu Z.J."/>
        </authorList>
    </citation>
    <scope>NUCLEOTIDE SEQUENCE [LARGE SCALE GENOMIC DNA]</scope>
    <source>
        <tissue evidence="3">The whole plant</tissue>
    </source>
</reference>
<sequence length="160" mass="16994">MEGDSDAAGRLSRISPPLSSVSPPITSLPQPQPNSAPTAKQRRMFTVDLRPGETTVVSWKKLIKESGSGNGEDLATMESKPALEAGPVAGVGLSHRILSFFAFMIVLMTSSPAFFFGKFSPAFLSLLFITAFLSNWLVSSGSPTTEASMVIPLCCYASDC</sequence>